<comment type="caution">
    <text evidence="1">The sequence shown here is derived from an EMBL/GenBank/DDBJ whole genome shotgun (WGS) entry which is preliminary data.</text>
</comment>
<evidence type="ECO:0000313" key="2">
    <source>
        <dbReference type="Proteomes" id="UP000298030"/>
    </source>
</evidence>
<dbReference type="Pfam" id="PF13668">
    <property type="entry name" value="Ferritin_2"/>
    <property type="match status" value="1"/>
</dbReference>
<reference evidence="1 2" key="1">
    <citation type="journal article" date="2019" name="Nat. Ecol. Evol.">
        <title>Megaphylogeny resolves global patterns of mushroom evolution.</title>
        <authorList>
            <person name="Varga T."/>
            <person name="Krizsan K."/>
            <person name="Foldi C."/>
            <person name="Dima B."/>
            <person name="Sanchez-Garcia M."/>
            <person name="Sanchez-Ramirez S."/>
            <person name="Szollosi G.J."/>
            <person name="Szarkandi J.G."/>
            <person name="Papp V."/>
            <person name="Albert L."/>
            <person name="Andreopoulos W."/>
            <person name="Angelini C."/>
            <person name="Antonin V."/>
            <person name="Barry K.W."/>
            <person name="Bougher N.L."/>
            <person name="Buchanan P."/>
            <person name="Buyck B."/>
            <person name="Bense V."/>
            <person name="Catcheside P."/>
            <person name="Chovatia M."/>
            <person name="Cooper J."/>
            <person name="Damon W."/>
            <person name="Desjardin D."/>
            <person name="Finy P."/>
            <person name="Geml J."/>
            <person name="Haridas S."/>
            <person name="Hughes K."/>
            <person name="Justo A."/>
            <person name="Karasinski D."/>
            <person name="Kautmanova I."/>
            <person name="Kiss B."/>
            <person name="Kocsube S."/>
            <person name="Kotiranta H."/>
            <person name="LaButti K.M."/>
            <person name="Lechner B.E."/>
            <person name="Liimatainen K."/>
            <person name="Lipzen A."/>
            <person name="Lukacs Z."/>
            <person name="Mihaltcheva S."/>
            <person name="Morgado L.N."/>
            <person name="Niskanen T."/>
            <person name="Noordeloos M.E."/>
            <person name="Ohm R.A."/>
            <person name="Ortiz-Santana B."/>
            <person name="Ovrebo C."/>
            <person name="Racz N."/>
            <person name="Riley R."/>
            <person name="Savchenko A."/>
            <person name="Shiryaev A."/>
            <person name="Soop K."/>
            <person name="Spirin V."/>
            <person name="Szebenyi C."/>
            <person name="Tomsovsky M."/>
            <person name="Tulloss R.E."/>
            <person name="Uehling J."/>
            <person name="Grigoriev I.V."/>
            <person name="Vagvolgyi C."/>
            <person name="Papp T."/>
            <person name="Martin F.M."/>
            <person name="Miettinen O."/>
            <person name="Hibbett D.S."/>
            <person name="Nagy L.G."/>
        </authorList>
    </citation>
    <scope>NUCLEOTIDE SEQUENCE [LARGE SCALE GENOMIC DNA]</scope>
    <source>
        <strain evidence="1 2">FP101781</strain>
    </source>
</reference>
<dbReference type="Proteomes" id="UP000298030">
    <property type="component" value="Unassembled WGS sequence"/>
</dbReference>
<dbReference type="InterPro" id="IPR039254">
    <property type="entry name" value="Rds1"/>
</dbReference>
<dbReference type="EMBL" id="QPFP01000005">
    <property type="protein sequence ID" value="TEB37024.1"/>
    <property type="molecule type" value="Genomic_DNA"/>
</dbReference>
<organism evidence="1 2">
    <name type="scientific">Coprinellus micaceus</name>
    <name type="common">Glistening ink-cap mushroom</name>
    <name type="synonym">Coprinus micaceus</name>
    <dbReference type="NCBI Taxonomy" id="71717"/>
    <lineage>
        <taxon>Eukaryota</taxon>
        <taxon>Fungi</taxon>
        <taxon>Dikarya</taxon>
        <taxon>Basidiomycota</taxon>
        <taxon>Agaricomycotina</taxon>
        <taxon>Agaricomycetes</taxon>
        <taxon>Agaricomycetidae</taxon>
        <taxon>Agaricales</taxon>
        <taxon>Agaricineae</taxon>
        <taxon>Psathyrellaceae</taxon>
        <taxon>Coprinellus</taxon>
    </lineage>
</organism>
<dbReference type="OrthoDB" id="1001765at2759"/>
<protein>
    <submittedName>
        <fullName evidence="1">Uncharacterized protein</fullName>
    </submittedName>
</protein>
<gene>
    <name evidence="1" type="ORF">FA13DRAFT_1787294</name>
</gene>
<accession>A0A4Y7TSW8</accession>
<name>A0A4Y7TSW8_COPMI</name>
<dbReference type="PANTHER" id="PTHR38705:SF1">
    <property type="entry name" value="PROTEIN RDS1"/>
    <property type="match status" value="1"/>
</dbReference>
<keyword evidence="2" id="KW-1185">Reference proteome</keyword>
<dbReference type="AlphaFoldDB" id="A0A4Y7TSW8"/>
<evidence type="ECO:0000313" key="1">
    <source>
        <dbReference type="EMBL" id="TEB37024.1"/>
    </source>
</evidence>
<dbReference type="STRING" id="71717.A0A4Y7TSW8"/>
<dbReference type="PANTHER" id="PTHR38705">
    <property type="entry name" value="PROTEIN RDS1"/>
    <property type="match status" value="1"/>
</dbReference>
<proteinExistence type="predicted"/>
<sequence length="346" mass="37468">MFPALSLSLPLARCFLLPSSGPQYRPGGGIELSGFPSFAPQTRPVASDRTEDLKVLNFALSLENLVSAFLSVGLGRFSEDDFLNAGYPRSARDLYAGILVNERAHIHSLLSIVQPSEVRVIGTCDYGFPIDTVEDFVDLSEAIAALAVSTYTGMISTLTTKAYVSLLSGILAVEGRHSAWISSSLRSGSPWNGPFETPTTFNHTWSIARVYVSSCPPGNDPEAVLPPNLLNFPILEITSHVEAGQRISIHFTDDLYVQGLPLFAAFLIGNRNALVPVEVDSNGDRWLNIPQDLTAMGAVWILIVQDFTQGGLLPVTDANTVAGPALVYFPTNSADNRSVRQNAWSW</sequence>